<organism evidence="1 2">
    <name type="scientific">Mycetomoellerius zeteki</name>
    <dbReference type="NCBI Taxonomy" id="64791"/>
    <lineage>
        <taxon>Eukaryota</taxon>
        <taxon>Metazoa</taxon>
        <taxon>Ecdysozoa</taxon>
        <taxon>Arthropoda</taxon>
        <taxon>Hexapoda</taxon>
        <taxon>Insecta</taxon>
        <taxon>Pterygota</taxon>
        <taxon>Neoptera</taxon>
        <taxon>Endopterygota</taxon>
        <taxon>Hymenoptera</taxon>
        <taxon>Apocrita</taxon>
        <taxon>Aculeata</taxon>
        <taxon>Formicoidea</taxon>
        <taxon>Formicidae</taxon>
        <taxon>Myrmicinae</taxon>
        <taxon>Mycetomoellerius</taxon>
    </lineage>
</organism>
<dbReference type="EMBL" id="KQ982173">
    <property type="protein sequence ID" value="KYQ59382.1"/>
    <property type="molecule type" value="Genomic_DNA"/>
</dbReference>
<dbReference type="Proteomes" id="UP000075809">
    <property type="component" value="Unassembled WGS sequence"/>
</dbReference>
<gene>
    <name evidence="1" type="ORF">ALC60_01554</name>
</gene>
<sequence>MPTLRRLEDLLRVTENGQQNSARGKETARYNGTAQHYKVYILLRDNPLSSNIVIRDLTAASTTVEPDVKMNDGGNDPIYGELVLIATTNRQTDAIPFPERKRHAKPRVVSSTFYTVLNRIE</sequence>
<keyword evidence="2" id="KW-1185">Reference proteome</keyword>
<proteinExistence type="predicted"/>
<evidence type="ECO:0000313" key="2">
    <source>
        <dbReference type="Proteomes" id="UP000075809"/>
    </source>
</evidence>
<accession>A0A151XG62</accession>
<reference evidence="1 2" key="1">
    <citation type="submission" date="2015-09" db="EMBL/GenBank/DDBJ databases">
        <title>Trachymyrmex zeteki WGS genome.</title>
        <authorList>
            <person name="Nygaard S."/>
            <person name="Hu H."/>
            <person name="Boomsma J."/>
            <person name="Zhang G."/>
        </authorList>
    </citation>
    <scope>NUCLEOTIDE SEQUENCE [LARGE SCALE GENOMIC DNA]</scope>
    <source>
        <strain evidence="1">Tzet28-1</strain>
        <tissue evidence="1">Whole body</tissue>
    </source>
</reference>
<dbReference type="AlphaFoldDB" id="A0A151XG62"/>
<evidence type="ECO:0000313" key="1">
    <source>
        <dbReference type="EMBL" id="KYQ59382.1"/>
    </source>
</evidence>
<protein>
    <submittedName>
        <fullName evidence="1">Uncharacterized protein</fullName>
    </submittedName>
</protein>
<name>A0A151XG62_9HYME</name>